<dbReference type="AlphaFoldDB" id="A0A2N6JV24"/>
<protein>
    <submittedName>
        <fullName evidence="1">IS1 family transposase</fullName>
    </submittedName>
</protein>
<evidence type="ECO:0000313" key="2">
    <source>
        <dbReference type="Proteomes" id="UP000235036"/>
    </source>
</evidence>
<evidence type="ECO:0000313" key="1">
    <source>
        <dbReference type="EMBL" id="PLZ82330.1"/>
    </source>
</evidence>
<reference evidence="1 2" key="1">
    <citation type="submission" date="2017-08" db="EMBL/GenBank/DDBJ databases">
        <title>Genomes of Fischerella (Mastigocladus) sp. strains.</title>
        <authorList>
            <person name="Miller S.R."/>
        </authorList>
    </citation>
    <scope>NUCLEOTIDE SEQUENCE [LARGE SCALE GENOMIC DNA]</scope>
    <source>
        <strain evidence="1 2">CCMEE 5323</strain>
    </source>
</reference>
<name>A0A2N6JV24_FISMU</name>
<comment type="caution">
    <text evidence="1">The sequence shown here is derived from an EMBL/GenBank/DDBJ whole genome shotgun (WGS) entry which is preliminary data.</text>
</comment>
<gene>
    <name evidence="1" type="ORF">CEN44_27875</name>
</gene>
<dbReference type="RefSeq" id="WP_146007656.1">
    <property type="nucleotide sequence ID" value="NZ_CAWNVR010000117.1"/>
</dbReference>
<dbReference type="GO" id="GO:0003677">
    <property type="term" value="F:DNA binding"/>
    <property type="evidence" value="ECO:0007669"/>
    <property type="project" value="InterPro"/>
</dbReference>
<organism evidence="1 2">
    <name type="scientific">Fischerella muscicola CCMEE 5323</name>
    <dbReference type="NCBI Taxonomy" id="2019572"/>
    <lineage>
        <taxon>Bacteria</taxon>
        <taxon>Bacillati</taxon>
        <taxon>Cyanobacteriota</taxon>
        <taxon>Cyanophyceae</taxon>
        <taxon>Nostocales</taxon>
        <taxon>Hapalosiphonaceae</taxon>
        <taxon>Fischerella</taxon>
    </lineage>
</organism>
<dbReference type="Pfam" id="PF03400">
    <property type="entry name" value="DDE_Tnp_IS1"/>
    <property type="match status" value="1"/>
</dbReference>
<dbReference type="Proteomes" id="UP000235036">
    <property type="component" value="Unassembled WGS sequence"/>
</dbReference>
<sequence>TYMTRVESENTRLRHYLARLHRKTLCYSKSVDMLKCSLRLLLHYLKYRTIPLPI</sequence>
<feature type="non-terminal residue" evidence="1">
    <location>
        <position position="1"/>
    </location>
</feature>
<dbReference type="EMBL" id="NRQW01000694">
    <property type="protein sequence ID" value="PLZ82330.1"/>
    <property type="molecule type" value="Genomic_DNA"/>
</dbReference>
<keyword evidence="2" id="KW-1185">Reference proteome</keyword>
<dbReference type="GO" id="GO:0004803">
    <property type="term" value="F:transposase activity"/>
    <property type="evidence" value="ECO:0007669"/>
    <property type="project" value="InterPro"/>
</dbReference>
<proteinExistence type="predicted"/>
<accession>A0A2N6JV24</accession>
<dbReference type="InterPro" id="IPR005063">
    <property type="entry name" value="Transposase_27"/>
</dbReference>
<dbReference type="GO" id="GO:0006313">
    <property type="term" value="P:DNA transposition"/>
    <property type="evidence" value="ECO:0007669"/>
    <property type="project" value="InterPro"/>
</dbReference>